<dbReference type="Proteomes" id="UP001164286">
    <property type="component" value="Unassembled WGS sequence"/>
</dbReference>
<name>A0AA38H9Q9_9TREE</name>
<feature type="compositionally biased region" description="Basic residues" evidence="1">
    <location>
        <begin position="1"/>
        <end position="10"/>
    </location>
</feature>
<feature type="region of interest" description="Disordered" evidence="1">
    <location>
        <begin position="1"/>
        <end position="68"/>
    </location>
</feature>
<feature type="region of interest" description="Disordered" evidence="1">
    <location>
        <begin position="305"/>
        <end position="335"/>
    </location>
</feature>
<accession>A0AA38H9Q9</accession>
<proteinExistence type="predicted"/>
<dbReference type="GeneID" id="77727925"/>
<dbReference type="AlphaFoldDB" id="A0AA38H9Q9"/>
<comment type="caution">
    <text evidence="2">The sequence shown here is derived from an EMBL/GenBank/DDBJ whole genome shotgun (WGS) entry which is preliminary data.</text>
</comment>
<keyword evidence="3" id="KW-1185">Reference proteome</keyword>
<feature type="compositionally biased region" description="Pro residues" evidence="1">
    <location>
        <begin position="30"/>
        <end position="41"/>
    </location>
</feature>
<reference evidence="2" key="1">
    <citation type="journal article" date="2022" name="G3 (Bethesda)">
        <title>High quality genome of the basidiomycete yeast Dioszegia hungarica PDD-24b-2 isolated from cloud water.</title>
        <authorList>
            <person name="Jarrige D."/>
            <person name="Haridas S."/>
            <person name="Bleykasten-Grosshans C."/>
            <person name="Joly M."/>
            <person name="Nadalig T."/>
            <person name="Sancelme M."/>
            <person name="Vuilleumier S."/>
            <person name="Grigoriev I.V."/>
            <person name="Amato P."/>
            <person name="Bringel F."/>
        </authorList>
    </citation>
    <scope>NUCLEOTIDE SEQUENCE</scope>
    <source>
        <strain evidence="2">PDD-24b-2</strain>
    </source>
</reference>
<feature type="compositionally biased region" description="Low complexity" evidence="1">
    <location>
        <begin position="49"/>
        <end position="64"/>
    </location>
</feature>
<evidence type="ECO:0000256" key="1">
    <source>
        <dbReference type="SAM" id="MobiDB-lite"/>
    </source>
</evidence>
<gene>
    <name evidence="2" type="ORF">MKK02DRAFT_33450</name>
</gene>
<dbReference type="RefSeq" id="XP_052945977.1">
    <property type="nucleotide sequence ID" value="XM_053088720.1"/>
</dbReference>
<dbReference type="EMBL" id="JAKWFO010000005">
    <property type="protein sequence ID" value="KAI9636200.1"/>
    <property type="molecule type" value="Genomic_DNA"/>
</dbReference>
<evidence type="ECO:0000313" key="3">
    <source>
        <dbReference type="Proteomes" id="UP001164286"/>
    </source>
</evidence>
<organism evidence="2 3">
    <name type="scientific">Dioszegia hungarica</name>
    <dbReference type="NCBI Taxonomy" id="4972"/>
    <lineage>
        <taxon>Eukaryota</taxon>
        <taxon>Fungi</taxon>
        <taxon>Dikarya</taxon>
        <taxon>Basidiomycota</taxon>
        <taxon>Agaricomycotina</taxon>
        <taxon>Tremellomycetes</taxon>
        <taxon>Tremellales</taxon>
        <taxon>Bulleribasidiaceae</taxon>
        <taxon>Dioszegia</taxon>
    </lineage>
</organism>
<protein>
    <submittedName>
        <fullName evidence="2">Uncharacterized protein</fullName>
    </submittedName>
</protein>
<sequence length="426" mass="46162">MGRAPQKPKAKNTAYVEIPSMSRSKARTPAPTPALPSPRQPSPEVDQLPTSSPQPSSPSSSDSSAEPTITLPSRILTVLIRVLRSSDALGTLGRLSQASKATHDAVAPVLYHTVVLRTHRQLSSVLQTLETLVEKKKRRTRLSSPKCDARTKLERFKSVKVLHINHLPSLENLDKLSSLEDTFADSPIFAGLEAMHLSRTLLHHLHPSASVKPVGRMEKRLKRLDLIGLLGRPPRVAVDLVGIESDSANDADDACNCTEDFCSKLGERWSEGHAFQELVIHLDAAMLATHFLSTTAAGPELRLIISPSPASRPPSSPPSRKKVRRSSSDSSTDDSTLSDALARFVLHRVQKAEVFKGGNTSIFLFPAGPGEDEPDLEVLSSQMIEGAKTLAGDAGKELFGTVRARRLLKVIMLHLGNEVEENGDGA</sequence>
<evidence type="ECO:0000313" key="2">
    <source>
        <dbReference type="EMBL" id="KAI9636200.1"/>
    </source>
</evidence>